<dbReference type="InterPro" id="IPR016024">
    <property type="entry name" value="ARM-type_fold"/>
</dbReference>
<dbReference type="RefSeq" id="WP_378246599.1">
    <property type="nucleotide sequence ID" value="NZ_JBHSKF010000004.1"/>
</dbReference>
<keyword evidence="3" id="KW-1185">Reference proteome</keyword>
<feature type="region of interest" description="Disordered" evidence="1">
    <location>
        <begin position="85"/>
        <end position="138"/>
    </location>
</feature>
<sequence length="138" mass="14433">MVTMRDVRSVLDAAEVDYTRAASLGSAALPHLAELATGDDTLLAAKAVYLASAIGGDGSASIITEAAERGDPILRVAAVAALRNLESGGTPAPPADDLDDLDLGEDWDDPDDPDNPDSPDNPDYYDWEAGSRLRPPTQ</sequence>
<gene>
    <name evidence="2" type="ORF">ACFPM7_10750</name>
</gene>
<protein>
    <recommendedName>
        <fullName evidence="4">HEAT repeat protein</fullName>
    </recommendedName>
</protein>
<dbReference type="Proteomes" id="UP001596157">
    <property type="component" value="Unassembled WGS sequence"/>
</dbReference>
<dbReference type="EMBL" id="JBHSKF010000004">
    <property type="protein sequence ID" value="MFC5287530.1"/>
    <property type="molecule type" value="Genomic_DNA"/>
</dbReference>
<evidence type="ECO:0000313" key="2">
    <source>
        <dbReference type="EMBL" id="MFC5287530.1"/>
    </source>
</evidence>
<feature type="compositionally biased region" description="Acidic residues" evidence="1">
    <location>
        <begin position="96"/>
        <end position="117"/>
    </location>
</feature>
<accession>A0ABW0EMH4</accession>
<evidence type="ECO:0008006" key="4">
    <source>
        <dbReference type="Google" id="ProtNLM"/>
    </source>
</evidence>
<proteinExistence type="predicted"/>
<dbReference type="SUPFAM" id="SSF48371">
    <property type="entry name" value="ARM repeat"/>
    <property type="match status" value="1"/>
</dbReference>
<reference evidence="3" key="1">
    <citation type="journal article" date="2019" name="Int. J. Syst. Evol. Microbiol.">
        <title>The Global Catalogue of Microorganisms (GCM) 10K type strain sequencing project: providing services to taxonomists for standard genome sequencing and annotation.</title>
        <authorList>
            <consortium name="The Broad Institute Genomics Platform"/>
            <consortium name="The Broad Institute Genome Sequencing Center for Infectious Disease"/>
            <person name="Wu L."/>
            <person name="Ma J."/>
        </authorList>
    </citation>
    <scope>NUCLEOTIDE SEQUENCE [LARGE SCALE GENOMIC DNA]</scope>
    <source>
        <strain evidence="3">CCUG 59778</strain>
    </source>
</reference>
<name>A0ABW0EMH4_9PSEU</name>
<organism evidence="2 3">
    <name type="scientific">Actinokineospora guangxiensis</name>
    <dbReference type="NCBI Taxonomy" id="1490288"/>
    <lineage>
        <taxon>Bacteria</taxon>
        <taxon>Bacillati</taxon>
        <taxon>Actinomycetota</taxon>
        <taxon>Actinomycetes</taxon>
        <taxon>Pseudonocardiales</taxon>
        <taxon>Pseudonocardiaceae</taxon>
        <taxon>Actinokineospora</taxon>
    </lineage>
</organism>
<evidence type="ECO:0000256" key="1">
    <source>
        <dbReference type="SAM" id="MobiDB-lite"/>
    </source>
</evidence>
<evidence type="ECO:0000313" key="3">
    <source>
        <dbReference type="Proteomes" id="UP001596157"/>
    </source>
</evidence>
<comment type="caution">
    <text evidence="2">The sequence shown here is derived from an EMBL/GenBank/DDBJ whole genome shotgun (WGS) entry which is preliminary data.</text>
</comment>